<dbReference type="EMBL" id="BAFH01000002">
    <property type="protein sequence ID" value="GAB61353.1"/>
    <property type="molecule type" value="Genomic_DNA"/>
</dbReference>
<accession>I3IKX0</accession>
<comment type="caution">
    <text evidence="2">The sequence shown here is derived from an EMBL/GenBank/DDBJ whole genome shotgun (WGS) entry which is preliminary data.</text>
</comment>
<dbReference type="EMBL" id="BAFH01000003">
    <property type="protein sequence ID" value="GAB62365.1"/>
    <property type="molecule type" value="Genomic_DNA"/>
</dbReference>
<keyword evidence="3" id="KW-1185">Reference proteome</keyword>
<evidence type="ECO:0000313" key="1">
    <source>
        <dbReference type="EMBL" id="GAB61353.1"/>
    </source>
</evidence>
<protein>
    <submittedName>
        <fullName evidence="2">Uncharacterized protein</fullName>
    </submittedName>
</protein>
<evidence type="ECO:0000313" key="2">
    <source>
        <dbReference type="EMBL" id="GAB62365.1"/>
    </source>
</evidence>
<gene>
    <name evidence="1" type="ORF">KSU1_B0496</name>
    <name evidence="2" type="ORF">KSU1_C0769</name>
</gene>
<dbReference type="Proteomes" id="UP000002985">
    <property type="component" value="Unassembled WGS sequence"/>
</dbReference>
<dbReference type="AlphaFoldDB" id="I3IKX0"/>
<organism evidence="2 3">
    <name type="scientific">Candidatus Jettenia caeni</name>
    <dbReference type="NCBI Taxonomy" id="247490"/>
    <lineage>
        <taxon>Bacteria</taxon>
        <taxon>Pseudomonadati</taxon>
        <taxon>Planctomycetota</taxon>
        <taxon>Candidatus Brocadiia</taxon>
        <taxon>Candidatus Brocadiales</taxon>
        <taxon>Candidatus Brocadiaceae</taxon>
        <taxon>Candidatus Jettenia</taxon>
    </lineage>
</organism>
<dbReference type="OrthoDB" id="288083at2"/>
<evidence type="ECO:0000313" key="3">
    <source>
        <dbReference type="Proteomes" id="UP000002985"/>
    </source>
</evidence>
<proteinExistence type="predicted"/>
<dbReference type="STRING" id="247490.KSU1_B0496"/>
<sequence>MHMEYVSTRGIKLRDIFLDKGNWWKLFLKHRDLIRLSIILNVLKLLVCKTSFLGYHQFICPTCFQEQESPS</sequence>
<name>I3IKX0_9BACT</name>
<reference evidence="2 3" key="1">
    <citation type="journal article" date="2012" name="FEBS Lett.">
        <title>Anammox organism KSU-1 expresses a NirK-type copper-containing nitrite reductase instead of a NirS-type with cytochrome cd1.</title>
        <authorList>
            <person name="Hira D."/>
            <person name="Toh H."/>
            <person name="Migita C.T."/>
            <person name="Okubo H."/>
            <person name="Nishiyama T."/>
            <person name="Hattori M."/>
            <person name="Furukawa K."/>
            <person name="Fujii T."/>
        </authorList>
    </citation>
    <scope>NUCLEOTIDE SEQUENCE [LARGE SCALE GENOMIC DNA]</scope>
</reference>